<dbReference type="GO" id="GO:0003904">
    <property type="term" value="F:deoxyribodipyrimidine photo-lyase activity"/>
    <property type="evidence" value="ECO:0007669"/>
    <property type="project" value="TreeGrafter"/>
</dbReference>
<dbReference type="InterPro" id="IPR036155">
    <property type="entry name" value="Crypto/Photolyase_N_sf"/>
</dbReference>
<dbReference type="Pfam" id="PF00875">
    <property type="entry name" value="DNA_photolyase"/>
    <property type="match status" value="1"/>
</dbReference>
<feature type="binding site" evidence="4">
    <location>
        <position position="201"/>
    </location>
    <ligand>
        <name>FAD</name>
        <dbReference type="ChEBI" id="CHEBI:57692"/>
    </ligand>
</feature>
<proteinExistence type="inferred from homology"/>
<keyword evidence="3 4" id="KW-0274">FAD</keyword>
<dbReference type="SUPFAM" id="SSF52425">
    <property type="entry name" value="Cryptochrome/photolyase, N-terminal domain"/>
    <property type="match status" value="1"/>
</dbReference>
<evidence type="ECO:0000256" key="6">
    <source>
        <dbReference type="SAM" id="MobiDB-lite"/>
    </source>
</evidence>
<dbReference type="InterPro" id="IPR005101">
    <property type="entry name" value="Cryptochr/Photolyase_FAD-bd"/>
</dbReference>
<feature type="site" description="Electron transfer via tryptophanyl radical" evidence="5">
    <location>
        <position position="368"/>
    </location>
</feature>
<evidence type="ECO:0000256" key="2">
    <source>
        <dbReference type="ARBA" id="ARBA00022630"/>
    </source>
</evidence>
<comment type="cofactor">
    <cofactor evidence="4">
        <name>FAD</name>
        <dbReference type="ChEBI" id="CHEBI:57692"/>
    </cofactor>
    <text evidence="4">Binds 1 FAD per subunit.</text>
</comment>
<evidence type="ECO:0000256" key="5">
    <source>
        <dbReference type="PIRSR" id="PIRSR602081-2"/>
    </source>
</evidence>
<reference evidence="8" key="1">
    <citation type="submission" date="2021-01" db="EMBL/GenBank/DDBJ databases">
        <authorList>
            <person name="Corre E."/>
            <person name="Pelletier E."/>
            <person name="Niang G."/>
            <person name="Scheremetjew M."/>
            <person name="Finn R."/>
            <person name="Kale V."/>
            <person name="Holt S."/>
            <person name="Cochrane G."/>
            <person name="Meng A."/>
            <person name="Brown T."/>
            <person name="Cohen L."/>
        </authorList>
    </citation>
    <scope>NUCLEOTIDE SEQUENCE</scope>
    <source>
        <strain evidence="8">RCC1614</strain>
    </source>
</reference>
<dbReference type="InterPro" id="IPR002081">
    <property type="entry name" value="Cryptochrome/DNA_photolyase_1"/>
</dbReference>
<feature type="site" description="Electron transfer via tryptophanyl radical" evidence="5">
    <location>
        <position position="345"/>
    </location>
</feature>
<feature type="compositionally biased region" description="Low complexity" evidence="6">
    <location>
        <begin position="557"/>
        <end position="568"/>
    </location>
</feature>
<feature type="binding site" evidence="4">
    <location>
        <begin position="217"/>
        <end position="221"/>
    </location>
    <ligand>
        <name>FAD</name>
        <dbReference type="ChEBI" id="CHEBI:57692"/>
    </ligand>
</feature>
<dbReference type="GO" id="GO:0043153">
    <property type="term" value="P:entrainment of circadian clock by photoperiod"/>
    <property type="evidence" value="ECO:0007669"/>
    <property type="project" value="TreeGrafter"/>
</dbReference>
<dbReference type="PRINTS" id="PR00147">
    <property type="entry name" value="DNAPHOTLYASE"/>
</dbReference>
<evidence type="ECO:0000256" key="4">
    <source>
        <dbReference type="PIRSR" id="PIRSR602081-1"/>
    </source>
</evidence>
<feature type="compositionally biased region" description="Basic residues" evidence="6">
    <location>
        <begin position="544"/>
        <end position="556"/>
    </location>
</feature>
<dbReference type="Gene3D" id="3.40.50.620">
    <property type="entry name" value="HUPs"/>
    <property type="match status" value="1"/>
</dbReference>
<dbReference type="PANTHER" id="PTHR11455">
    <property type="entry name" value="CRYPTOCHROME"/>
    <property type="match status" value="1"/>
</dbReference>
<dbReference type="InterPro" id="IPR036134">
    <property type="entry name" value="Crypto/Photolyase_FAD-like_sf"/>
</dbReference>
<evidence type="ECO:0000256" key="3">
    <source>
        <dbReference type="ARBA" id="ARBA00022827"/>
    </source>
</evidence>
<comment type="similarity">
    <text evidence="1">Belongs to the DNA photolyase class-1 family.</text>
</comment>
<dbReference type="PANTHER" id="PTHR11455:SF18">
    <property type="entry name" value="SI:CH1073-390K14.1"/>
    <property type="match status" value="1"/>
</dbReference>
<dbReference type="GO" id="GO:0005634">
    <property type="term" value="C:nucleus"/>
    <property type="evidence" value="ECO:0007669"/>
    <property type="project" value="TreeGrafter"/>
</dbReference>
<protein>
    <recommendedName>
        <fullName evidence="7">Photolyase/cryptochrome alpha/beta domain-containing protein</fullName>
    </recommendedName>
</protein>
<dbReference type="SUPFAM" id="SSF48173">
    <property type="entry name" value="Cryptochrome/photolyase FAD-binding domain"/>
    <property type="match status" value="1"/>
</dbReference>
<dbReference type="EMBL" id="HBDY01008587">
    <property type="protein sequence ID" value="CAD8238810.1"/>
    <property type="molecule type" value="Transcribed_RNA"/>
</dbReference>
<evidence type="ECO:0000259" key="7">
    <source>
        <dbReference type="PROSITE" id="PS51645"/>
    </source>
</evidence>
<dbReference type="InterPro" id="IPR006050">
    <property type="entry name" value="DNA_photolyase_N"/>
</dbReference>
<dbReference type="Gene3D" id="1.25.40.80">
    <property type="match status" value="1"/>
</dbReference>
<dbReference type="PROSITE" id="PS51645">
    <property type="entry name" value="PHR_CRY_ALPHA_BETA"/>
    <property type="match status" value="1"/>
</dbReference>
<dbReference type="Pfam" id="PF03441">
    <property type="entry name" value="FAD_binding_7"/>
    <property type="match status" value="1"/>
</dbReference>
<feature type="compositionally biased region" description="Basic residues" evidence="6">
    <location>
        <begin position="582"/>
        <end position="596"/>
    </location>
</feature>
<feature type="site" description="Electron transfer via tryptophanyl radical" evidence="5">
    <location>
        <position position="285"/>
    </location>
</feature>
<name>A0A7R9Y0T8_MICPS</name>
<feature type="domain" description="Photolyase/cryptochrome alpha/beta" evidence="7">
    <location>
        <begin position="1"/>
        <end position="91"/>
    </location>
</feature>
<feature type="binding site" evidence="4">
    <location>
        <position position="250"/>
    </location>
    <ligand>
        <name>FAD</name>
        <dbReference type="ChEBI" id="CHEBI:57692"/>
    </ligand>
</feature>
<dbReference type="GO" id="GO:0003677">
    <property type="term" value="F:DNA binding"/>
    <property type="evidence" value="ECO:0007669"/>
    <property type="project" value="TreeGrafter"/>
</dbReference>
<dbReference type="InterPro" id="IPR014729">
    <property type="entry name" value="Rossmann-like_a/b/a_fold"/>
</dbReference>
<organism evidence="8">
    <name type="scientific">Micromonas pusilla</name>
    <name type="common">Picoplanktonic green alga</name>
    <name type="synonym">Chromulina pusilla</name>
    <dbReference type="NCBI Taxonomy" id="38833"/>
    <lineage>
        <taxon>Eukaryota</taxon>
        <taxon>Viridiplantae</taxon>
        <taxon>Chlorophyta</taxon>
        <taxon>Mamiellophyceae</taxon>
        <taxon>Mamiellales</taxon>
        <taxon>Mamiellaceae</taxon>
        <taxon>Micromonas</taxon>
    </lineage>
</organism>
<gene>
    <name evidence="8" type="ORF">MPUS1402_LOCUS6387</name>
</gene>
<dbReference type="GO" id="GO:0032922">
    <property type="term" value="P:circadian regulation of gene expression"/>
    <property type="evidence" value="ECO:0007669"/>
    <property type="project" value="TreeGrafter"/>
</dbReference>
<feature type="region of interest" description="Disordered" evidence="6">
    <location>
        <begin position="511"/>
        <end position="596"/>
    </location>
</feature>
<evidence type="ECO:0000313" key="8">
    <source>
        <dbReference type="EMBL" id="CAD8238810.1"/>
    </source>
</evidence>
<keyword evidence="2 4" id="KW-0285">Flavoprotein</keyword>
<dbReference type="GO" id="GO:0071949">
    <property type="term" value="F:FAD binding"/>
    <property type="evidence" value="ECO:0007669"/>
    <property type="project" value="TreeGrafter"/>
</dbReference>
<dbReference type="GO" id="GO:0005737">
    <property type="term" value="C:cytoplasm"/>
    <property type="evidence" value="ECO:0007669"/>
    <property type="project" value="TreeGrafter"/>
</dbReference>
<sequence>MSAIGEASRVWLHHALRSLDVDVRATYGGGGVNFIAGAHGASLLAAANAIDAKIVFCTARHEPAHVARDAATAAFLEARGIALVTLPGHLLWDPRALKIDMRREKYFFGTLMPFVHAAETSGGKVAAPTPAPSAALCVDLEGADLGADASVRLTSLDDLGVSPRFPPGRDWSSGIRDEWDISERGANEVWASFTRRGLPEYEAEHGRADAVAPAASTSRMSPYLRFGQISPRAMYHDLKRADGKRVSRLFWHRVHRREFAYWQLANWPDMGTKSIRRHYDRRADWIPDPTRDAASAEILRRWREGRTGFPAVDAGMRRLWTTGWMHQTERMLCATFLCDYLNVHWVHGARWFHDTLVDADLAINAMMWQNAGKSGLDQWDVFSGSLAPDGSKPCRAHDPLGDAIVTRVPELAGLPRGHLRHRPWDASDAVLEASGVVIRGAGEDGAYPERMLPGVGDVDGAGREDARARMISGVNDARRAELARAAAAAKAASPRHPAAAACAPPAIFEPPRIATAPASSSGTRPPCGKPAGRSDPRTSGRLSGARRRRAAARRRGLSSASPRAGSPRVAPLSVASGPPPSRSRRGIRSRSPRPTC</sequence>
<evidence type="ECO:0000256" key="1">
    <source>
        <dbReference type="ARBA" id="ARBA00005862"/>
    </source>
</evidence>
<accession>A0A7R9Y0T8</accession>
<dbReference type="AlphaFoldDB" id="A0A7R9Y0T8"/>
<dbReference type="Gene3D" id="1.10.579.10">
    <property type="entry name" value="DNA Cyclobutane Dipyrimidine Photolyase, subunit A, domain 3"/>
    <property type="match status" value="1"/>
</dbReference>
<feature type="binding site" evidence="4">
    <location>
        <begin position="358"/>
        <end position="360"/>
    </location>
    <ligand>
        <name>FAD</name>
        <dbReference type="ChEBI" id="CHEBI:57692"/>
    </ligand>
</feature>